<evidence type="ECO:0000256" key="1">
    <source>
        <dbReference type="ARBA" id="ARBA00004123"/>
    </source>
</evidence>
<keyword evidence="4" id="KW-0805">Transcription regulation</keyword>
<feature type="domain" description="Bromo" evidence="10">
    <location>
        <begin position="94"/>
        <end position="164"/>
    </location>
</feature>
<sequence length="286" mass="32497">LPCQAIDDGVEEEEEEERKPSRKKVRKRKRKDDDDGSGASTSTAGNSATATEPAPPKKRRGRPPLDKTIIPSISKHKKQMKKLMTIVIKYTDRDGRILSGPFMKLPSKQELPHYYNIIKKPMDIKKIQQRLDENKYAGFDDLERDFIQMCRNAQKYNEELSLIHEDSIVLEKVFVNARARLEQDTDPVDDEEEEEEEETTEETTEGQNACLFQTVSDKSKSEVSMCQPAVEEEGGHSDNDSMKVRIKLKGRKSESSGRKSIKKSEKKITVVETAEVVTMVADTASF</sequence>
<reference evidence="11" key="2">
    <citation type="submission" date="2023-05" db="EMBL/GenBank/DDBJ databases">
        <authorList>
            <person name="Fouks B."/>
        </authorList>
    </citation>
    <scope>NUCLEOTIDE SEQUENCE</scope>
    <source>
        <strain evidence="11">Stay&amp;Tobe</strain>
        <tissue evidence="11">Testes</tissue>
    </source>
</reference>
<dbReference type="SUPFAM" id="SSF47370">
    <property type="entry name" value="Bromodomain"/>
    <property type="match status" value="1"/>
</dbReference>
<evidence type="ECO:0000256" key="3">
    <source>
        <dbReference type="ARBA" id="ARBA00022853"/>
    </source>
</evidence>
<dbReference type="InterPro" id="IPR001487">
    <property type="entry name" value="Bromodomain"/>
</dbReference>
<evidence type="ECO:0000256" key="8">
    <source>
        <dbReference type="PROSITE-ProRule" id="PRU00035"/>
    </source>
</evidence>
<feature type="region of interest" description="Disordered" evidence="9">
    <location>
        <begin position="181"/>
        <end position="265"/>
    </location>
</feature>
<evidence type="ECO:0000256" key="9">
    <source>
        <dbReference type="SAM" id="MobiDB-lite"/>
    </source>
</evidence>
<feature type="region of interest" description="Disordered" evidence="9">
    <location>
        <begin position="1"/>
        <end position="77"/>
    </location>
</feature>
<organism evidence="11 12">
    <name type="scientific">Diploptera punctata</name>
    <name type="common">Pacific beetle cockroach</name>
    <dbReference type="NCBI Taxonomy" id="6984"/>
    <lineage>
        <taxon>Eukaryota</taxon>
        <taxon>Metazoa</taxon>
        <taxon>Ecdysozoa</taxon>
        <taxon>Arthropoda</taxon>
        <taxon>Hexapoda</taxon>
        <taxon>Insecta</taxon>
        <taxon>Pterygota</taxon>
        <taxon>Neoptera</taxon>
        <taxon>Polyneoptera</taxon>
        <taxon>Dictyoptera</taxon>
        <taxon>Blattodea</taxon>
        <taxon>Blaberoidea</taxon>
        <taxon>Blaberidae</taxon>
        <taxon>Diplopterinae</taxon>
        <taxon>Diploptera</taxon>
    </lineage>
</organism>
<dbReference type="GO" id="GO:0006368">
    <property type="term" value="P:transcription elongation by RNA polymerase II"/>
    <property type="evidence" value="ECO:0007669"/>
    <property type="project" value="TreeGrafter"/>
</dbReference>
<feature type="compositionally biased region" description="Polar residues" evidence="9">
    <location>
        <begin position="206"/>
        <end position="216"/>
    </location>
</feature>
<dbReference type="GO" id="GO:0003682">
    <property type="term" value="F:chromatin binding"/>
    <property type="evidence" value="ECO:0007669"/>
    <property type="project" value="TreeGrafter"/>
</dbReference>
<comment type="caution">
    <text evidence="11">The sequence shown here is derived from an EMBL/GenBank/DDBJ whole genome shotgun (WGS) entry which is preliminary data.</text>
</comment>
<accession>A0AAD8EFY7</accession>
<dbReference type="PANTHER" id="PTHR16062">
    <property type="entry name" value="SWI/SNF-RELATED"/>
    <property type="match status" value="1"/>
</dbReference>
<dbReference type="PROSITE" id="PS50014">
    <property type="entry name" value="BROMODOMAIN_2"/>
    <property type="match status" value="1"/>
</dbReference>
<dbReference type="SMART" id="SM00297">
    <property type="entry name" value="BROMO"/>
    <property type="match status" value="1"/>
</dbReference>
<evidence type="ECO:0000256" key="2">
    <source>
        <dbReference type="ARBA" id="ARBA00022737"/>
    </source>
</evidence>
<evidence type="ECO:0000256" key="4">
    <source>
        <dbReference type="ARBA" id="ARBA00023015"/>
    </source>
</evidence>
<dbReference type="Gene3D" id="1.20.920.10">
    <property type="entry name" value="Bromodomain-like"/>
    <property type="match status" value="1"/>
</dbReference>
<feature type="compositionally biased region" description="Basic and acidic residues" evidence="9">
    <location>
        <begin position="233"/>
        <end position="243"/>
    </location>
</feature>
<dbReference type="InterPro" id="IPR037382">
    <property type="entry name" value="Rsc/polybromo"/>
</dbReference>
<evidence type="ECO:0000256" key="5">
    <source>
        <dbReference type="ARBA" id="ARBA00023117"/>
    </source>
</evidence>
<dbReference type="PRINTS" id="PR00503">
    <property type="entry name" value="BROMODOMAIN"/>
</dbReference>
<keyword evidence="12" id="KW-1185">Reference proteome</keyword>
<dbReference type="AlphaFoldDB" id="A0AAD8EFY7"/>
<proteinExistence type="predicted"/>
<name>A0AAD8EFY7_DIPPU</name>
<evidence type="ECO:0000259" key="10">
    <source>
        <dbReference type="PROSITE" id="PS50014"/>
    </source>
</evidence>
<feature type="compositionally biased region" description="Basic and acidic residues" evidence="9">
    <location>
        <begin position="251"/>
        <end position="265"/>
    </location>
</feature>
<dbReference type="PANTHER" id="PTHR16062:SF22">
    <property type="entry name" value="HISTONE-LYSINE N-METHYLTRANSFERASE ASH1L"/>
    <property type="match status" value="1"/>
</dbReference>
<keyword evidence="2" id="KW-0677">Repeat</keyword>
<dbReference type="Proteomes" id="UP001233999">
    <property type="component" value="Unassembled WGS sequence"/>
</dbReference>
<dbReference type="GO" id="GO:0016586">
    <property type="term" value="C:RSC-type complex"/>
    <property type="evidence" value="ECO:0007669"/>
    <property type="project" value="InterPro"/>
</dbReference>
<protein>
    <recommendedName>
        <fullName evidence="10">Bromo domain-containing protein</fullName>
    </recommendedName>
</protein>
<dbReference type="GO" id="GO:0006338">
    <property type="term" value="P:chromatin remodeling"/>
    <property type="evidence" value="ECO:0007669"/>
    <property type="project" value="InterPro"/>
</dbReference>
<dbReference type="EMBL" id="JASPKZ010005320">
    <property type="protein sequence ID" value="KAJ9588656.1"/>
    <property type="molecule type" value="Genomic_DNA"/>
</dbReference>
<evidence type="ECO:0000313" key="11">
    <source>
        <dbReference type="EMBL" id="KAJ9588656.1"/>
    </source>
</evidence>
<comment type="subcellular location">
    <subcellularLocation>
        <location evidence="1">Nucleus</location>
    </subcellularLocation>
</comment>
<keyword evidence="5 8" id="KW-0103">Bromodomain</keyword>
<reference evidence="11" key="1">
    <citation type="journal article" date="2023" name="IScience">
        <title>Live-bearing cockroach genome reveals convergent evolutionary mechanisms linked to viviparity in insects and beyond.</title>
        <authorList>
            <person name="Fouks B."/>
            <person name="Harrison M.C."/>
            <person name="Mikhailova A.A."/>
            <person name="Marchal E."/>
            <person name="English S."/>
            <person name="Carruthers M."/>
            <person name="Jennings E.C."/>
            <person name="Chiamaka E.L."/>
            <person name="Frigard R.A."/>
            <person name="Pippel M."/>
            <person name="Attardo G.M."/>
            <person name="Benoit J.B."/>
            <person name="Bornberg-Bauer E."/>
            <person name="Tobe S.S."/>
        </authorList>
    </citation>
    <scope>NUCLEOTIDE SEQUENCE</scope>
    <source>
        <strain evidence="11">Stay&amp;Tobe</strain>
    </source>
</reference>
<dbReference type="InterPro" id="IPR036427">
    <property type="entry name" value="Bromodomain-like_sf"/>
</dbReference>
<evidence type="ECO:0000256" key="7">
    <source>
        <dbReference type="ARBA" id="ARBA00023242"/>
    </source>
</evidence>
<feature type="compositionally biased region" description="Low complexity" evidence="9">
    <location>
        <begin position="37"/>
        <end position="51"/>
    </location>
</feature>
<gene>
    <name evidence="11" type="ORF">L9F63_018045</name>
</gene>
<keyword evidence="7" id="KW-0539">Nucleus</keyword>
<keyword evidence="6" id="KW-0804">Transcription</keyword>
<evidence type="ECO:0000313" key="12">
    <source>
        <dbReference type="Proteomes" id="UP001233999"/>
    </source>
</evidence>
<feature type="non-terminal residue" evidence="11">
    <location>
        <position position="286"/>
    </location>
</feature>
<feature type="compositionally biased region" description="Basic residues" evidence="9">
    <location>
        <begin position="20"/>
        <end position="30"/>
    </location>
</feature>
<keyword evidence="3" id="KW-0156">Chromatin regulator</keyword>
<feature type="non-terminal residue" evidence="11">
    <location>
        <position position="1"/>
    </location>
</feature>
<dbReference type="Pfam" id="PF00439">
    <property type="entry name" value="Bromodomain"/>
    <property type="match status" value="1"/>
</dbReference>
<evidence type="ECO:0000256" key="6">
    <source>
        <dbReference type="ARBA" id="ARBA00023163"/>
    </source>
</evidence>
<feature type="compositionally biased region" description="Acidic residues" evidence="9">
    <location>
        <begin position="184"/>
        <end position="204"/>
    </location>
</feature>